<dbReference type="GO" id="GO:0016779">
    <property type="term" value="F:nucleotidyltransferase activity"/>
    <property type="evidence" value="ECO:0007669"/>
    <property type="project" value="InterPro"/>
</dbReference>
<feature type="non-terminal residue" evidence="2">
    <location>
        <position position="1"/>
    </location>
</feature>
<dbReference type="SUPFAM" id="SSF81301">
    <property type="entry name" value="Nucleotidyltransferase"/>
    <property type="match status" value="1"/>
</dbReference>
<dbReference type="Pfam" id="PF01909">
    <property type="entry name" value="NTP_transf_2"/>
    <property type="match status" value="1"/>
</dbReference>
<dbReference type="InterPro" id="IPR043519">
    <property type="entry name" value="NT_sf"/>
</dbReference>
<gene>
    <name evidence="2" type="ORF">LCGC14_2800580</name>
</gene>
<evidence type="ECO:0000313" key="2">
    <source>
        <dbReference type="EMBL" id="KKK82719.1"/>
    </source>
</evidence>
<dbReference type="InterPro" id="IPR002934">
    <property type="entry name" value="Polymerase_NTP_transf_dom"/>
</dbReference>
<proteinExistence type="predicted"/>
<sequence>IISKKFLIKKNKGICIVAVGSYGRGEASKESDIDVYVIHKGELPREKEREINCLISDTAKMAEVKYSSGFDSIAIKEMIRNIGGNADTNPSITNRILFLLESECLFNKMLFKKTYNDILDKYFSDIEDSCKLPRFLLNDIIRYYRTMCVDYEFKTTVQGKDWAIRNVKLRFSRKALYVGGVFILLNSINMQDSCYEYIKLNLRSSFPNKISTLVKRQSKLRNECIRILRLYSEFLTEIGNLPLLVQVLNLITYYYSNYLIKGMNNYDSSSFIKQLSFLAFHSIFSLIMLV</sequence>
<reference evidence="2" key="1">
    <citation type="journal article" date="2015" name="Nature">
        <title>Complex archaea that bridge the gap between prokaryotes and eukaryotes.</title>
        <authorList>
            <person name="Spang A."/>
            <person name="Saw J.H."/>
            <person name="Jorgensen S.L."/>
            <person name="Zaremba-Niedzwiedzka K."/>
            <person name="Martijn J."/>
            <person name="Lind A.E."/>
            <person name="van Eijk R."/>
            <person name="Schleper C."/>
            <person name="Guy L."/>
            <person name="Ettema T.J."/>
        </authorList>
    </citation>
    <scope>NUCLEOTIDE SEQUENCE</scope>
</reference>
<accession>A0A0F9AW86</accession>
<name>A0A0F9AW86_9ZZZZ</name>
<dbReference type="EMBL" id="LAZR01052542">
    <property type="protein sequence ID" value="KKK82719.1"/>
    <property type="molecule type" value="Genomic_DNA"/>
</dbReference>
<comment type="caution">
    <text evidence="2">The sequence shown here is derived from an EMBL/GenBank/DDBJ whole genome shotgun (WGS) entry which is preliminary data.</text>
</comment>
<evidence type="ECO:0000259" key="1">
    <source>
        <dbReference type="Pfam" id="PF01909"/>
    </source>
</evidence>
<feature type="domain" description="Polymerase nucleotidyl transferase" evidence="1">
    <location>
        <begin position="4"/>
        <end position="59"/>
    </location>
</feature>
<dbReference type="AlphaFoldDB" id="A0A0F9AW86"/>
<dbReference type="Gene3D" id="3.30.460.10">
    <property type="entry name" value="Beta Polymerase, domain 2"/>
    <property type="match status" value="1"/>
</dbReference>
<organism evidence="2">
    <name type="scientific">marine sediment metagenome</name>
    <dbReference type="NCBI Taxonomy" id="412755"/>
    <lineage>
        <taxon>unclassified sequences</taxon>
        <taxon>metagenomes</taxon>
        <taxon>ecological metagenomes</taxon>
    </lineage>
</organism>
<protein>
    <recommendedName>
        <fullName evidence="1">Polymerase nucleotidyl transferase domain-containing protein</fullName>
    </recommendedName>
</protein>